<dbReference type="PANTHER" id="PTHR43663">
    <property type="entry name" value="CHROMATE TRANSPORT PROTEIN-RELATED"/>
    <property type="match status" value="1"/>
</dbReference>
<evidence type="ECO:0000256" key="5">
    <source>
        <dbReference type="ARBA" id="ARBA00022989"/>
    </source>
</evidence>
<keyword evidence="5 7" id="KW-1133">Transmembrane helix</keyword>
<keyword evidence="4 7" id="KW-0812">Transmembrane</keyword>
<proteinExistence type="inferred from homology"/>
<dbReference type="InterPro" id="IPR052518">
    <property type="entry name" value="CHR_Transporter"/>
</dbReference>
<evidence type="ECO:0000256" key="6">
    <source>
        <dbReference type="ARBA" id="ARBA00023136"/>
    </source>
</evidence>
<keyword evidence="3" id="KW-1003">Cell membrane</keyword>
<keyword evidence="6 7" id="KW-0472">Membrane</keyword>
<feature type="transmembrane region" description="Helical" evidence="7">
    <location>
        <begin position="175"/>
        <end position="193"/>
    </location>
</feature>
<feature type="transmembrane region" description="Helical" evidence="7">
    <location>
        <begin position="145"/>
        <end position="163"/>
    </location>
</feature>
<comment type="subcellular location">
    <subcellularLocation>
        <location evidence="1">Cell membrane</location>
        <topology evidence="1">Multi-pass membrane protein</topology>
    </subcellularLocation>
</comment>
<protein>
    <submittedName>
        <fullName evidence="8">Chromate transporter</fullName>
    </submittedName>
</protein>
<evidence type="ECO:0000256" key="4">
    <source>
        <dbReference type="ARBA" id="ARBA00022692"/>
    </source>
</evidence>
<feature type="transmembrane region" description="Helical" evidence="7">
    <location>
        <begin position="118"/>
        <end position="139"/>
    </location>
</feature>
<organism evidence="8 9">
    <name type="scientific">Candidatus Scatomorpha intestinigallinarum</name>
    <dbReference type="NCBI Taxonomy" id="2840923"/>
    <lineage>
        <taxon>Bacteria</taxon>
        <taxon>Bacillati</taxon>
        <taxon>Bacillota</taxon>
        <taxon>Clostridia</taxon>
        <taxon>Eubacteriales</taxon>
        <taxon>Candidatus Scatomorpha</taxon>
    </lineage>
</organism>
<feature type="transmembrane region" description="Helical" evidence="7">
    <location>
        <begin position="64"/>
        <end position="97"/>
    </location>
</feature>
<reference evidence="8" key="2">
    <citation type="journal article" date="2021" name="PeerJ">
        <title>Extensive microbial diversity within the chicken gut microbiome revealed by metagenomics and culture.</title>
        <authorList>
            <person name="Gilroy R."/>
            <person name="Ravi A."/>
            <person name="Getino M."/>
            <person name="Pursley I."/>
            <person name="Horton D.L."/>
            <person name="Alikhan N.F."/>
            <person name="Baker D."/>
            <person name="Gharbi K."/>
            <person name="Hall N."/>
            <person name="Watson M."/>
            <person name="Adriaenssens E.M."/>
            <person name="Foster-Nyarko E."/>
            <person name="Jarju S."/>
            <person name="Secka A."/>
            <person name="Antonio M."/>
            <person name="Oren A."/>
            <person name="Chaudhuri R.R."/>
            <person name="La Ragione R."/>
            <person name="Hildebrand F."/>
            <person name="Pallen M.J."/>
        </authorList>
    </citation>
    <scope>NUCLEOTIDE SEQUENCE</scope>
    <source>
        <strain evidence="8">ChiGjej3B3-7149</strain>
    </source>
</reference>
<accession>A0A9D1DL04</accession>
<dbReference type="AlphaFoldDB" id="A0A9D1DL04"/>
<dbReference type="Proteomes" id="UP000824238">
    <property type="component" value="Unassembled WGS sequence"/>
</dbReference>
<name>A0A9D1DL04_9FIRM</name>
<evidence type="ECO:0000313" key="9">
    <source>
        <dbReference type="Proteomes" id="UP000824238"/>
    </source>
</evidence>
<gene>
    <name evidence="8" type="ORF">IAD36_04160</name>
</gene>
<dbReference type="GO" id="GO:0005886">
    <property type="term" value="C:plasma membrane"/>
    <property type="evidence" value="ECO:0007669"/>
    <property type="project" value="UniProtKB-SubCell"/>
</dbReference>
<evidence type="ECO:0000256" key="7">
    <source>
        <dbReference type="SAM" id="Phobius"/>
    </source>
</evidence>
<evidence type="ECO:0000313" key="8">
    <source>
        <dbReference type="EMBL" id="HIR54783.1"/>
    </source>
</evidence>
<comment type="caution">
    <text evidence="8">The sequence shown here is derived from an EMBL/GenBank/DDBJ whole genome shotgun (WGS) entry which is preliminary data.</text>
</comment>
<reference evidence="8" key="1">
    <citation type="submission" date="2020-10" db="EMBL/GenBank/DDBJ databases">
        <authorList>
            <person name="Gilroy R."/>
        </authorList>
    </citation>
    <scope>NUCLEOTIDE SEQUENCE</scope>
    <source>
        <strain evidence="8">ChiGjej3B3-7149</strain>
    </source>
</reference>
<feature type="transmembrane region" description="Helical" evidence="7">
    <location>
        <begin position="7"/>
        <end position="29"/>
    </location>
</feature>
<dbReference type="Pfam" id="PF02417">
    <property type="entry name" value="Chromate_transp"/>
    <property type="match status" value="1"/>
</dbReference>
<comment type="similarity">
    <text evidence="2">Belongs to the chromate ion transporter (CHR) (TC 2.A.51) family.</text>
</comment>
<dbReference type="PANTHER" id="PTHR43663:SF1">
    <property type="entry name" value="CHROMATE TRANSPORTER"/>
    <property type="match status" value="1"/>
</dbReference>
<evidence type="ECO:0000256" key="2">
    <source>
        <dbReference type="ARBA" id="ARBA00005262"/>
    </source>
</evidence>
<dbReference type="InterPro" id="IPR003370">
    <property type="entry name" value="Chromate_transpt"/>
</dbReference>
<sequence length="194" mass="20399">MKLLLLFWEFFKIGLFSVGGGMATVPFLYDLAEKTGWYTQAQILDMLAVSESTPGPIGINMATYVGYVVGGIPGGVLATLGVILPGLILVLVIAMFLEKFRGNRIVEGAFYGLRPASTALIAAAGITVVEAALLNTALYAQTGSLLDLFSWPAIILAAVLWLLTNVVKPTKKLHPVVFIAASAVVGIVFSLGGA</sequence>
<dbReference type="EMBL" id="DVHH01000106">
    <property type="protein sequence ID" value="HIR54783.1"/>
    <property type="molecule type" value="Genomic_DNA"/>
</dbReference>
<evidence type="ECO:0000256" key="3">
    <source>
        <dbReference type="ARBA" id="ARBA00022475"/>
    </source>
</evidence>
<evidence type="ECO:0000256" key="1">
    <source>
        <dbReference type="ARBA" id="ARBA00004651"/>
    </source>
</evidence>
<dbReference type="GO" id="GO:0015109">
    <property type="term" value="F:chromate transmembrane transporter activity"/>
    <property type="evidence" value="ECO:0007669"/>
    <property type="project" value="InterPro"/>
</dbReference>